<keyword evidence="1" id="KW-0732">Signal</keyword>
<accession>A0A1Y1QBP8</accession>
<dbReference type="Proteomes" id="UP000192491">
    <property type="component" value="Unassembled WGS sequence"/>
</dbReference>
<evidence type="ECO:0000313" key="3">
    <source>
        <dbReference type="Proteomes" id="UP000192491"/>
    </source>
</evidence>
<dbReference type="AlphaFoldDB" id="A0A1Y1QBP8"/>
<evidence type="ECO:0000256" key="1">
    <source>
        <dbReference type="SAM" id="SignalP"/>
    </source>
</evidence>
<evidence type="ECO:0008006" key="4">
    <source>
        <dbReference type="Google" id="ProtNLM"/>
    </source>
</evidence>
<feature type="chain" id="PRO_5013390622" description="Lipoprotein" evidence="1">
    <location>
        <begin position="26"/>
        <end position="281"/>
    </location>
</feature>
<proteinExistence type="predicted"/>
<gene>
    <name evidence="2" type="ORF">BWK73_43855</name>
</gene>
<dbReference type="PROSITE" id="PS51257">
    <property type="entry name" value="PROKAR_LIPOPROTEIN"/>
    <property type="match status" value="1"/>
</dbReference>
<sequence length="281" mass="31004">MVCHIKTLVPLLLVAGCCYSVSSRAETDTPAVKLGSSWYKAAFETRFPPQGASLPPPNGSAVLYKNKADLAGEAHTDIYKPVAKELRTALAAPRTANPFRTQFPDLYTAANLAKRDDCAMISVPVEVDDKSATKEWVVAFSALQCLDADPSAVLRAGDSTPHQWVLQKTAAGKYRVLAEGDGQVYITNHQKEQGYKEIRTNLLIKRILPDNALQCGGAEFTWRYRNNGYALADTDIMAQDCEPLYFPELTGEAWQKAYDKYAARVKTLVEQWLKDQSLAAP</sequence>
<comment type="caution">
    <text evidence="2">The sequence shown here is derived from an EMBL/GenBank/DDBJ whole genome shotgun (WGS) entry which is preliminary data.</text>
</comment>
<name>A0A1Y1QBP8_9GAMM</name>
<organism evidence="2 3">
    <name type="scientific">Thiothrix lacustris</name>
    <dbReference type="NCBI Taxonomy" id="525917"/>
    <lineage>
        <taxon>Bacteria</taxon>
        <taxon>Pseudomonadati</taxon>
        <taxon>Pseudomonadota</taxon>
        <taxon>Gammaproteobacteria</taxon>
        <taxon>Thiotrichales</taxon>
        <taxon>Thiotrichaceae</taxon>
        <taxon>Thiothrix</taxon>
    </lineage>
</organism>
<reference evidence="2 3" key="1">
    <citation type="submission" date="2017-01" db="EMBL/GenBank/DDBJ databases">
        <title>Novel large sulfur bacteria in the metagenomes of groundwater-fed chemosynthetic microbial mats in the Lake Huron basin.</title>
        <authorList>
            <person name="Sharrar A.M."/>
            <person name="Flood B.E."/>
            <person name="Bailey J.V."/>
            <person name="Jones D.S."/>
            <person name="Biddanda B."/>
            <person name="Ruberg S.A."/>
            <person name="Marcus D.N."/>
            <person name="Dick G.J."/>
        </authorList>
    </citation>
    <scope>NUCLEOTIDE SEQUENCE [LARGE SCALE GENOMIC DNA]</scope>
    <source>
        <strain evidence="2">A8</strain>
    </source>
</reference>
<feature type="signal peptide" evidence="1">
    <location>
        <begin position="1"/>
        <end position="25"/>
    </location>
</feature>
<dbReference type="EMBL" id="MTEJ01000518">
    <property type="protein sequence ID" value="OQX02090.1"/>
    <property type="molecule type" value="Genomic_DNA"/>
</dbReference>
<protein>
    <recommendedName>
        <fullName evidence="4">Lipoprotein</fullName>
    </recommendedName>
</protein>
<evidence type="ECO:0000313" key="2">
    <source>
        <dbReference type="EMBL" id="OQX02090.1"/>
    </source>
</evidence>